<comment type="caution">
    <text evidence="1">The sequence shown here is derived from an EMBL/GenBank/DDBJ whole genome shotgun (WGS) entry which is preliminary data.</text>
</comment>
<dbReference type="AlphaFoldDB" id="A0A1J9QBA6"/>
<evidence type="ECO:0000313" key="1">
    <source>
        <dbReference type="EMBL" id="OJD25825.1"/>
    </source>
</evidence>
<dbReference type="Proteomes" id="UP000242791">
    <property type="component" value="Unassembled WGS sequence"/>
</dbReference>
<protein>
    <submittedName>
        <fullName evidence="1">Uncharacterized protein</fullName>
    </submittedName>
</protein>
<accession>A0A1J9QBA6</accession>
<evidence type="ECO:0000313" key="2">
    <source>
        <dbReference type="Proteomes" id="UP000242791"/>
    </source>
</evidence>
<dbReference type="VEuPathDB" id="FungiDB:ACJ73_02801"/>
<sequence>MFQKLNVNSKNPACQVDFIVNKTQKLSAIHLFALCPSNGTSDSSQISARVIQAVLAAFNTTECINYVHRYRTPRNGGCANSPEITMRVDQLSEKHVQDLGLTRTWSNKECQIGENTPLLLAQFAFEAHLSELEKSPFLEVYRNWIALRPWFPIPKRRNIRFKCSLDIFKKQKEAPRGPNRALHLDSAVESN</sequence>
<name>A0A1J9QBA6_9EURO</name>
<keyword evidence="2" id="KW-1185">Reference proteome</keyword>
<gene>
    <name evidence="1" type="ORF">ACJ73_02801</name>
</gene>
<dbReference type="EMBL" id="LGTZ01000314">
    <property type="protein sequence ID" value="OJD25825.1"/>
    <property type="molecule type" value="Genomic_DNA"/>
</dbReference>
<reference evidence="1 2" key="1">
    <citation type="submission" date="2015-08" db="EMBL/GenBank/DDBJ databases">
        <title>Emmonsia species relationships and genome sequence.</title>
        <authorList>
            <person name="Cuomo C.A."/>
            <person name="Schwartz I.S."/>
            <person name="Kenyon C."/>
            <person name="De Hoog G.S."/>
            <person name="Govender N.P."/>
            <person name="Botha A."/>
            <person name="Moreno L."/>
            <person name="De Vries M."/>
            <person name="Munoz J.F."/>
            <person name="Stielow J.B."/>
        </authorList>
    </citation>
    <scope>NUCLEOTIDE SEQUENCE [LARGE SCALE GENOMIC DNA]</scope>
    <source>
        <strain evidence="1 2">EI222</strain>
    </source>
</reference>
<dbReference type="STRING" id="1658174.A0A1J9QBA6"/>
<organism evidence="1 2">
    <name type="scientific">Blastomyces percursus</name>
    <dbReference type="NCBI Taxonomy" id="1658174"/>
    <lineage>
        <taxon>Eukaryota</taxon>
        <taxon>Fungi</taxon>
        <taxon>Dikarya</taxon>
        <taxon>Ascomycota</taxon>
        <taxon>Pezizomycotina</taxon>
        <taxon>Eurotiomycetes</taxon>
        <taxon>Eurotiomycetidae</taxon>
        <taxon>Onygenales</taxon>
        <taxon>Ajellomycetaceae</taxon>
        <taxon>Blastomyces</taxon>
    </lineage>
</organism>
<proteinExistence type="predicted"/>